<dbReference type="InterPro" id="IPR014830">
    <property type="entry name" value="Glycolipid_transfer_prot_dom"/>
</dbReference>
<dbReference type="Proteomes" id="UP000541558">
    <property type="component" value="Unassembled WGS sequence"/>
</dbReference>
<organism evidence="2 3">
    <name type="scientific">Ephemerocybe angulata</name>
    <dbReference type="NCBI Taxonomy" id="980116"/>
    <lineage>
        <taxon>Eukaryota</taxon>
        <taxon>Fungi</taxon>
        <taxon>Dikarya</taxon>
        <taxon>Basidiomycota</taxon>
        <taxon>Agaricomycotina</taxon>
        <taxon>Agaricomycetes</taxon>
        <taxon>Agaricomycetidae</taxon>
        <taxon>Agaricales</taxon>
        <taxon>Agaricineae</taxon>
        <taxon>Psathyrellaceae</taxon>
        <taxon>Ephemerocybe</taxon>
    </lineage>
</organism>
<protein>
    <recommendedName>
        <fullName evidence="1">Glycolipid transfer protein domain-containing protein</fullName>
    </recommendedName>
</protein>
<evidence type="ECO:0000313" key="3">
    <source>
        <dbReference type="Proteomes" id="UP000541558"/>
    </source>
</evidence>
<evidence type="ECO:0000259" key="1">
    <source>
        <dbReference type="Pfam" id="PF08718"/>
    </source>
</evidence>
<comment type="caution">
    <text evidence="2">The sequence shown here is derived from an EMBL/GenBank/DDBJ whole genome shotgun (WGS) entry which is preliminary data.</text>
</comment>
<dbReference type="InterPro" id="IPR036497">
    <property type="entry name" value="GLTP_sf"/>
</dbReference>
<dbReference type="EMBL" id="JAACJK010000114">
    <property type="protein sequence ID" value="KAF5331411.1"/>
    <property type="molecule type" value="Genomic_DNA"/>
</dbReference>
<dbReference type="GO" id="GO:0005737">
    <property type="term" value="C:cytoplasm"/>
    <property type="evidence" value="ECO:0007669"/>
    <property type="project" value="InterPro"/>
</dbReference>
<evidence type="ECO:0000313" key="2">
    <source>
        <dbReference type="EMBL" id="KAF5331411.1"/>
    </source>
</evidence>
<feature type="domain" description="Glycolipid transfer protein" evidence="1">
    <location>
        <begin position="24"/>
        <end position="61"/>
    </location>
</feature>
<name>A0A8H5BYL2_9AGAR</name>
<gene>
    <name evidence="2" type="ORF">D9611_011848</name>
</gene>
<accession>A0A8H5BYL2</accession>
<reference evidence="2 3" key="1">
    <citation type="journal article" date="2020" name="ISME J.">
        <title>Uncovering the hidden diversity of litter-decomposition mechanisms in mushroom-forming fungi.</title>
        <authorList>
            <person name="Floudas D."/>
            <person name="Bentzer J."/>
            <person name="Ahren D."/>
            <person name="Johansson T."/>
            <person name="Persson P."/>
            <person name="Tunlid A."/>
        </authorList>
    </citation>
    <scope>NUCLEOTIDE SEQUENCE [LARGE SCALE GENOMIC DNA]</scope>
    <source>
        <strain evidence="2 3">CBS 175.51</strain>
    </source>
</reference>
<dbReference type="GO" id="GO:0120013">
    <property type="term" value="F:lipid transfer activity"/>
    <property type="evidence" value="ECO:0007669"/>
    <property type="project" value="InterPro"/>
</dbReference>
<sequence>MTYIDTLNASFTNVPIDAARTNAVSTVEFLNSAEALATIFDLLSGWAFTPVQQDIQGNVQRDRLHMPNSQQS</sequence>
<proteinExistence type="predicted"/>
<dbReference type="OrthoDB" id="205255at2759"/>
<keyword evidence="3" id="KW-1185">Reference proteome</keyword>
<dbReference type="Pfam" id="PF08718">
    <property type="entry name" value="GLTP"/>
    <property type="match status" value="1"/>
</dbReference>
<dbReference type="SUPFAM" id="SSF110004">
    <property type="entry name" value="Glycolipid transfer protein, GLTP"/>
    <property type="match status" value="1"/>
</dbReference>
<dbReference type="AlphaFoldDB" id="A0A8H5BYL2"/>
<dbReference type="Gene3D" id="1.10.3520.10">
    <property type="entry name" value="Glycolipid transfer protein"/>
    <property type="match status" value="1"/>
</dbReference>